<dbReference type="RefSeq" id="WP_231658694.1">
    <property type="nucleotide sequence ID" value="NZ_FNUE01000001.1"/>
</dbReference>
<dbReference type="EMBL" id="LGBR01000001">
    <property type="protein sequence ID" value="KOY50834.1"/>
    <property type="molecule type" value="Genomic_DNA"/>
</dbReference>
<dbReference type="AlphaFoldDB" id="A0A0N0CES4"/>
<protein>
    <submittedName>
        <fullName evidence="1">Uncharacterized protein</fullName>
    </submittedName>
</protein>
<gene>
    <name evidence="1" type="ORF">I602_394</name>
    <name evidence="2" type="ORF">SAMN05444353_1391</name>
</gene>
<organism evidence="1 3">
    <name type="scientific">Polaribacter dokdonensis DSW-5</name>
    <dbReference type="NCBI Taxonomy" id="1300348"/>
    <lineage>
        <taxon>Bacteria</taxon>
        <taxon>Pseudomonadati</taxon>
        <taxon>Bacteroidota</taxon>
        <taxon>Flavobacteriia</taxon>
        <taxon>Flavobacteriales</taxon>
        <taxon>Flavobacteriaceae</taxon>
    </lineage>
</organism>
<name>A0A0N0CES4_9FLAO</name>
<evidence type="ECO:0000313" key="2">
    <source>
        <dbReference type="EMBL" id="SEE24980.1"/>
    </source>
</evidence>
<dbReference type="PATRIC" id="fig|1300348.6.peg.394"/>
<dbReference type="EMBL" id="FNUE01000001">
    <property type="protein sequence ID" value="SEE24980.1"/>
    <property type="molecule type" value="Genomic_DNA"/>
</dbReference>
<evidence type="ECO:0000313" key="4">
    <source>
        <dbReference type="Proteomes" id="UP000183071"/>
    </source>
</evidence>
<evidence type="ECO:0000313" key="1">
    <source>
        <dbReference type="EMBL" id="KOY50834.1"/>
    </source>
</evidence>
<reference evidence="2 4" key="2">
    <citation type="submission" date="2016-10" db="EMBL/GenBank/DDBJ databases">
        <authorList>
            <person name="Varghese N."/>
            <person name="Submissions S."/>
        </authorList>
    </citation>
    <scope>NUCLEOTIDE SEQUENCE [LARGE SCALE GENOMIC DNA]</scope>
    <source>
        <strain evidence="2 4">DSW-5</strain>
    </source>
</reference>
<dbReference type="Proteomes" id="UP000037716">
    <property type="component" value="Unassembled WGS sequence"/>
</dbReference>
<comment type="caution">
    <text evidence="1">The sequence shown here is derived from an EMBL/GenBank/DDBJ whole genome shotgun (WGS) entry which is preliminary data.</text>
</comment>
<reference evidence="1 3" key="1">
    <citation type="submission" date="2015-07" db="EMBL/GenBank/DDBJ databases">
        <title>Genome of Polaribacter dokdonenesis DSW-5, isolated from seawater off Dokdo in Korea.</title>
        <authorList>
            <person name="Yoon K."/>
            <person name="Song J.Y."/>
            <person name="Kim J.F."/>
        </authorList>
    </citation>
    <scope>NUCLEOTIDE SEQUENCE [LARGE SCALE GENOMIC DNA]</scope>
    <source>
        <strain evidence="1 3">DSW-5</strain>
    </source>
</reference>
<sequence length="158" mass="18716">MFKEVSDFNFPDHKYFKSKSDSKYHYTEEGVYRKSNHWGRVANCRWKLITNESYKNQQEVVGFAKWTDFFPISSQEKLFTISVDFSNNNAQIQTVLSTIEKGFTYSEVQSKVKQINHLLKNDSWTDYYLQNSEDLKRKVVEEYINTTKSLTAIKSSFK</sequence>
<dbReference type="STRING" id="1300348.I602_394"/>
<evidence type="ECO:0000313" key="3">
    <source>
        <dbReference type="Proteomes" id="UP000037716"/>
    </source>
</evidence>
<proteinExistence type="predicted"/>
<accession>A0A0N0CES4</accession>
<keyword evidence="4" id="KW-1185">Reference proteome</keyword>
<dbReference type="Proteomes" id="UP000183071">
    <property type="component" value="Unassembled WGS sequence"/>
</dbReference>